<dbReference type="KEGG" id="sace:GIY23_15365"/>
<evidence type="ECO:0000256" key="4">
    <source>
        <dbReference type="PIRNR" id="PIRNR006078"/>
    </source>
</evidence>
<evidence type="ECO:0000256" key="2">
    <source>
        <dbReference type="ARBA" id="ARBA00022679"/>
    </source>
</evidence>
<organism evidence="5 6">
    <name type="scientific">Allosaccharopolyspora coralli</name>
    <dbReference type="NCBI Taxonomy" id="2665642"/>
    <lineage>
        <taxon>Bacteria</taxon>
        <taxon>Bacillati</taxon>
        <taxon>Actinomycetota</taxon>
        <taxon>Actinomycetes</taxon>
        <taxon>Pseudonocardiales</taxon>
        <taxon>Pseudonocardiaceae</taxon>
        <taxon>Allosaccharopolyspora</taxon>
    </lineage>
</organism>
<keyword evidence="2 4" id="KW-0808">Transferase</keyword>
<dbReference type="RefSeq" id="WP_154077293.1">
    <property type="nucleotide sequence ID" value="NZ_CP045929.1"/>
</dbReference>
<dbReference type="AlphaFoldDB" id="A0A5Q3Q7R0"/>
<dbReference type="GO" id="GO:0008887">
    <property type="term" value="F:glycerate kinase activity"/>
    <property type="evidence" value="ECO:0007669"/>
    <property type="project" value="UniProtKB-UniRule"/>
</dbReference>
<protein>
    <submittedName>
        <fullName evidence="5">Glycerate kinase</fullName>
        <ecNumber evidence="5">2.7.1.-</ecNumber>
    </submittedName>
</protein>
<dbReference type="EC" id="2.7.1.-" evidence="5"/>
<comment type="similarity">
    <text evidence="1 4">Belongs to the glycerate kinase type-1 family.</text>
</comment>
<keyword evidence="3 4" id="KW-0418">Kinase</keyword>
<accession>A0A5Q3Q7R0</accession>
<gene>
    <name evidence="5" type="ORF">GIY23_15365</name>
</gene>
<dbReference type="EMBL" id="CP045929">
    <property type="protein sequence ID" value="QGK70711.1"/>
    <property type="molecule type" value="Genomic_DNA"/>
</dbReference>
<dbReference type="InterPro" id="IPR018193">
    <property type="entry name" value="Glyc_kinase_flavodox-like_fold"/>
</dbReference>
<dbReference type="InterPro" id="IPR036129">
    <property type="entry name" value="Glycerate_kinase_sf"/>
</dbReference>
<dbReference type="InterPro" id="IPR004381">
    <property type="entry name" value="Glycerate_kinase"/>
</dbReference>
<dbReference type="PIRSF" id="PIRSF006078">
    <property type="entry name" value="GlxK"/>
    <property type="match status" value="1"/>
</dbReference>
<reference evidence="6" key="1">
    <citation type="submission" date="2019-11" db="EMBL/GenBank/DDBJ databases">
        <title>The complete genome sequence of Saccharopolyspora sp. E2A.</title>
        <authorList>
            <person name="Zhang G."/>
        </authorList>
    </citation>
    <scope>NUCLEOTIDE SEQUENCE [LARGE SCALE GENOMIC DNA]</scope>
    <source>
        <strain evidence="6">E2A</strain>
    </source>
</reference>
<dbReference type="InterPro" id="IPR018197">
    <property type="entry name" value="Glycerate_kinase_RE-like"/>
</dbReference>
<dbReference type="Pfam" id="PF02595">
    <property type="entry name" value="Gly_kinase"/>
    <property type="match status" value="1"/>
</dbReference>
<dbReference type="Proteomes" id="UP000371041">
    <property type="component" value="Chromosome"/>
</dbReference>
<evidence type="ECO:0000256" key="3">
    <source>
        <dbReference type="ARBA" id="ARBA00022777"/>
    </source>
</evidence>
<dbReference type="SUPFAM" id="SSF110738">
    <property type="entry name" value="Glycerate kinase I"/>
    <property type="match status" value="1"/>
</dbReference>
<evidence type="ECO:0000313" key="5">
    <source>
        <dbReference type="EMBL" id="QGK70711.1"/>
    </source>
</evidence>
<dbReference type="PANTHER" id="PTHR21599:SF0">
    <property type="entry name" value="GLYCERATE KINASE"/>
    <property type="match status" value="1"/>
</dbReference>
<dbReference type="PANTHER" id="PTHR21599">
    <property type="entry name" value="GLYCERATE KINASE"/>
    <property type="match status" value="1"/>
</dbReference>
<dbReference type="Gene3D" id="3.40.50.10350">
    <property type="entry name" value="Glycerate kinase, domain 1"/>
    <property type="match status" value="1"/>
</dbReference>
<evidence type="ECO:0000313" key="6">
    <source>
        <dbReference type="Proteomes" id="UP000371041"/>
    </source>
</evidence>
<sequence>MGAPRVLVAPDKFKGSLTARAAARLIARGIGTVDNNRATTTACPVADGGEGTLDAVLNAGFRHVPVRASGPLGNPVDTGFAVRDSHAVVELADICGWQRLPVTGPAPLLASSYGVGEVMSAAFDHGCDRITLAVGGSASTDGGAGMLQALGARLLDSTGRELSAGGGALTQLDDVDTGGLDPRISHVELALATDVTNPLLGPSGAASVFGPQKGAGACEVATLESGLARLAVLLGHESSAQQAGAGAAGGTGFGVLTALGATRISGAAFVLDTVALADRLAECDVVIIGEGSLDEQSKHGKAPAAVAALGRERGIPVLALAGRCSLDRDELAAMGVTRSWSLTSLEPDVERCVNDVEQLLPDLAANAYTHWQGRT</sequence>
<evidence type="ECO:0000256" key="1">
    <source>
        <dbReference type="ARBA" id="ARBA00006284"/>
    </source>
</evidence>
<dbReference type="NCBIfam" id="TIGR00045">
    <property type="entry name" value="glycerate kinase"/>
    <property type="match status" value="1"/>
</dbReference>
<keyword evidence="6" id="KW-1185">Reference proteome</keyword>
<dbReference type="GO" id="GO:0031388">
    <property type="term" value="P:organic acid phosphorylation"/>
    <property type="evidence" value="ECO:0007669"/>
    <property type="project" value="UniProtKB-UniRule"/>
</dbReference>
<name>A0A5Q3Q7R0_9PSEU</name>
<proteinExistence type="inferred from homology"/>
<dbReference type="Gene3D" id="3.90.1510.10">
    <property type="entry name" value="Glycerate kinase, domain 2"/>
    <property type="match status" value="1"/>
</dbReference>